<name>G4TLJ1_SERID</name>
<protein>
    <submittedName>
        <fullName evidence="2">Uncharacterized protein</fullName>
    </submittedName>
</protein>
<reference evidence="2 3" key="1">
    <citation type="journal article" date="2011" name="PLoS Pathog.">
        <title>Endophytic Life Strategies Decoded by Genome and Transcriptome Analyses of the Mutualistic Root Symbiont Piriformospora indica.</title>
        <authorList>
            <person name="Zuccaro A."/>
            <person name="Lahrmann U."/>
            <person name="Guldener U."/>
            <person name="Langen G."/>
            <person name="Pfiffi S."/>
            <person name="Biedenkopf D."/>
            <person name="Wong P."/>
            <person name="Samans B."/>
            <person name="Grimm C."/>
            <person name="Basiewicz M."/>
            <person name="Murat C."/>
            <person name="Martin F."/>
            <person name="Kogel K.H."/>
        </authorList>
    </citation>
    <scope>NUCLEOTIDE SEQUENCE [LARGE SCALE GENOMIC DNA]</scope>
    <source>
        <strain evidence="2 3">DSM 11827</strain>
    </source>
</reference>
<feature type="compositionally biased region" description="Polar residues" evidence="1">
    <location>
        <begin position="421"/>
        <end position="436"/>
    </location>
</feature>
<dbReference type="Proteomes" id="UP000007148">
    <property type="component" value="Unassembled WGS sequence"/>
</dbReference>
<evidence type="ECO:0000313" key="3">
    <source>
        <dbReference type="Proteomes" id="UP000007148"/>
    </source>
</evidence>
<accession>G4TLJ1</accession>
<evidence type="ECO:0000256" key="1">
    <source>
        <dbReference type="SAM" id="MobiDB-lite"/>
    </source>
</evidence>
<dbReference type="EMBL" id="CAFZ01000152">
    <property type="protein sequence ID" value="CCA72184.1"/>
    <property type="molecule type" value="Genomic_DNA"/>
</dbReference>
<sequence length="508" mass="56359">MNSGRVNPNNYDQIVIWDWVNGGVAAHHATNQKFDSFLFIREGLLLVPANLEGGLDIVSYSLSPADVKRESLSDPVPGSTTKLMRFALPTLRPGLAYLYTLVRGQPHGSSIRYVGSKTEQNPHFGSNITANRHIETPFTSDIDESIFVLSMRVIRIADPTAEMQRPVKDADSALIIKRKTINKWLDRMETMKEMLAERLGITVEQLSYLPAPTFNEYIEAETEKVKPLECSPGPIYTSSNGIEYREQGVQTHDEDEGARILMKLRTIVGWEEWMGETRWIRGMGSPRWVRDIHGTRLACRTVDLPDVDAPIPFHSYPEESEENEIPGLALGLEMFPGTSMAATSVTPADSFAHHLHPPSDDFGVDTNLPMTTIVPSSMVTPPRTTGGFRTCVMDFNVHTHREALFSSDEGNKEDSFLGEPTASTTLSGDEATSSSTGGNGWRRQVISHKTVILAGETYAEDICTGAPYVELTSRWTHECVALMLDSERIIGMKTDEEGNLKSLEVTVI</sequence>
<feature type="region of interest" description="Disordered" evidence="1">
    <location>
        <begin position="406"/>
        <end position="440"/>
    </location>
</feature>
<gene>
    <name evidence="2" type="ORF">PIIN_06119</name>
</gene>
<dbReference type="AlphaFoldDB" id="G4TLJ1"/>
<evidence type="ECO:0000313" key="2">
    <source>
        <dbReference type="EMBL" id="CCA72184.1"/>
    </source>
</evidence>
<comment type="caution">
    <text evidence="2">The sequence shown here is derived from an EMBL/GenBank/DDBJ whole genome shotgun (WGS) entry which is preliminary data.</text>
</comment>
<feature type="compositionally biased region" description="Basic and acidic residues" evidence="1">
    <location>
        <begin position="406"/>
        <end position="415"/>
    </location>
</feature>
<dbReference type="HOGENOM" id="CLU_536494_0_0_1"/>
<proteinExistence type="predicted"/>
<organism evidence="2 3">
    <name type="scientific">Serendipita indica (strain DSM 11827)</name>
    <name type="common">Root endophyte fungus</name>
    <name type="synonym">Piriformospora indica</name>
    <dbReference type="NCBI Taxonomy" id="1109443"/>
    <lineage>
        <taxon>Eukaryota</taxon>
        <taxon>Fungi</taxon>
        <taxon>Dikarya</taxon>
        <taxon>Basidiomycota</taxon>
        <taxon>Agaricomycotina</taxon>
        <taxon>Agaricomycetes</taxon>
        <taxon>Sebacinales</taxon>
        <taxon>Serendipitaceae</taxon>
        <taxon>Serendipita</taxon>
    </lineage>
</organism>
<dbReference type="OrthoDB" id="3149552at2759"/>
<keyword evidence="3" id="KW-1185">Reference proteome</keyword>
<dbReference type="InParanoid" id="G4TLJ1"/>